<dbReference type="Gene3D" id="3.40.50.10490">
    <property type="entry name" value="Glucose-6-phosphate isomerase like protein, domain 1"/>
    <property type="match status" value="1"/>
</dbReference>
<dbReference type="GO" id="GO:1901135">
    <property type="term" value="P:carbohydrate derivative metabolic process"/>
    <property type="evidence" value="ECO:0007669"/>
    <property type="project" value="InterPro"/>
</dbReference>
<name>A0A2T2WVU0_9FIRM</name>
<dbReference type="Proteomes" id="UP000242699">
    <property type="component" value="Unassembled WGS sequence"/>
</dbReference>
<dbReference type="SUPFAM" id="SSF46689">
    <property type="entry name" value="Homeodomain-like"/>
    <property type="match status" value="1"/>
</dbReference>
<organism evidence="5 6">
    <name type="scientific">Sulfobacillus benefaciens</name>
    <dbReference type="NCBI Taxonomy" id="453960"/>
    <lineage>
        <taxon>Bacteria</taxon>
        <taxon>Bacillati</taxon>
        <taxon>Bacillota</taxon>
        <taxon>Clostridia</taxon>
        <taxon>Eubacteriales</taxon>
        <taxon>Clostridiales Family XVII. Incertae Sedis</taxon>
        <taxon>Sulfobacillus</taxon>
    </lineage>
</organism>
<keyword evidence="2" id="KW-0238">DNA-binding</keyword>
<dbReference type="CDD" id="cd05013">
    <property type="entry name" value="SIS_RpiR"/>
    <property type="match status" value="1"/>
</dbReference>
<accession>A0A2T2WVU0</accession>
<dbReference type="Pfam" id="PF01418">
    <property type="entry name" value="HTH_6"/>
    <property type="match status" value="1"/>
</dbReference>
<dbReference type="GO" id="GO:0003677">
    <property type="term" value="F:DNA binding"/>
    <property type="evidence" value="ECO:0007669"/>
    <property type="project" value="UniProtKB-KW"/>
</dbReference>
<feature type="domain" description="HTH rpiR-type" evidence="4">
    <location>
        <begin position="7"/>
        <end position="83"/>
    </location>
</feature>
<dbReference type="PROSITE" id="PS51071">
    <property type="entry name" value="HTH_RPIR"/>
    <property type="match status" value="1"/>
</dbReference>
<evidence type="ECO:0000259" key="4">
    <source>
        <dbReference type="PROSITE" id="PS51071"/>
    </source>
</evidence>
<dbReference type="InterPro" id="IPR036388">
    <property type="entry name" value="WH-like_DNA-bd_sf"/>
</dbReference>
<dbReference type="InterPro" id="IPR046348">
    <property type="entry name" value="SIS_dom_sf"/>
</dbReference>
<dbReference type="Pfam" id="PF01380">
    <property type="entry name" value="SIS"/>
    <property type="match status" value="1"/>
</dbReference>
<dbReference type="PANTHER" id="PTHR30514">
    <property type="entry name" value="GLUCOKINASE"/>
    <property type="match status" value="1"/>
</dbReference>
<dbReference type="AlphaFoldDB" id="A0A2T2WVU0"/>
<dbReference type="Gene3D" id="1.10.10.10">
    <property type="entry name" value="Winged helix-like DNA-binding domain superfamily/Winged helix DNA-binding domain"/>
    <property type="match status" value="1"/>
</dbReference>
<dbReference type="SUPFAM" id="SSF53697">
    <property type="entry name" value="SIS domain"/>
    <property type="match status" value="1"/>
</dbReference>
<proteinExistence type="predicted"/>
<dbReference type="InterPro" id="IPR035472">
    <property type="entry name" value="RpiR-like_SIS"/>
</dbReference>
<evidence type="ECO:0000256" key="3">
    <source>
        <dbReference type="ARBA" id="ARBA00023163"/>
    </source>
</evidence>
<comment type="caution">
    <text evidence="5">The sequence shown here is derived from an EMBL/GenBank/DDBJ whole genome shotgun (WGS) entry which is preliminary data.</text>
</comment>
<dbReference type="EMBL" id="PXYT01000037">
    <property type="protein sequence ID" value="PSR26332.1"/>
    <property type="molecule type" value="Genomic_DNA"/>
</dbReference>
<gene>
    <name evidence="5" type="ORF">C7B43_14090</name>
</gene>
<reference evidence="5 6" key="1">
    <citation type="journal article" date="2014" name="BMC Genomics">
        <title>Comparison of environmental and isolate Sulfobacillus genomes reveals diverse carbon, sulfur, nitrogen, and hydrogen metabolisms.</title>
        <authorList>
            <person name="Justice N.B."/>
            <person name="Norman A."/>
            <person name="Brown C.T."/>
            <person name="Singh A."/>
            <person name="Thomas B.C."/>
            <person name="Banfield J.F."/>
        </authorList>
    </citation>
    <scope>NUCLEOTIDE SEQUENCE [LARGE SCALE GENOMIC DNA]</scope>
    <source>
        <strain evidence="5">AMDSBA1</strain>
    </source>
</reference>
<dbReference type="GO" id="GO:0003700">
    <property type="term" value="F:DNA-binding transcription factor activity"/>
    <property type="evidence" value="ECO:0007669"/>
    <property type="project" value="InterPro"/>
</dbReference>
<evidence type="ECO:0000313" key="5">
    <source>
        <dbReference type="EMBL" id="PSR26332.1"/>
    </source>
</evidence>
<sequence length="292" mass="32249">MKPLATVDEFMDRIRDASQESPAHQQIGEFLSGHLREASFMSAGELAREANVSQASVTRFCHTMGFRGFGEFIAALQDMVREEWRAPERMVYLRPSLPADADPLLAQEISNLEGLPEILDSEAMNRLVDCVSSGTRVILAGARISGTLIPYAAYCLGKIRDGVEVATPGSVLWDNLALSPGDNTVIVGWVFSRYARTLVNWMADAAENGSRVAALTDRWMSPVMAFADPVLVVPVANASLFDSYAAPMFVVNYLVRQVAQRLPGVAPRLEQLEARDQRLEVYWSRRSGKPKE</sequence>
<dbReference type="PANTHER" id="PTHR30514:SF18">
    <property type="entry name" value="RPIR-FAMILY TRANSCRIPTIONAL REGULATOR"/>
    <property type="match status" value="1"/>
</dbReference>
<keyword evidence="1" id="KW-0805">Transcription regulation</keyword>
<protein>
    <submittedName>
        <fullName evidence="5">MurR/RpiR family transcriptional regulator</fullName>
    </submittedName>
</protein>
<dbReference type="InterPro" id="IPR047640">
    <property type="entry name" value="RpiR-like"/>
</dbReference>
<dbReference type="InterPro" id="IPR009057">
    <property type="entry name" value="Homeodomain-like_sf"/>
</dbReference>
<dbReference type="InterPro" id="IPR000281">
    <property type="entry name" value="HTH_RpiR"/>
</dbReference>
<evidence type="ECO:0000256" key="1">
    <source>
        <dbReference type="ARBA" id="ARBA00023015"/>
    </source>
</evidence>
<evidence type="ECO:0000256" key="2">
    <source>
        <dbReference type="ARBA" id="ARBA00023125"/>
    </source>
</evidence>
<dbReference type="GO" id="GO:0097367">
    <property type="term" value="F:carbohydrate derivative binding"/>
    <property type="evidence" value="ECO:0007669"/>
    <property type="project" value="InterPro"/>
</dbReference>
<dbReference type="InterPro" id="IPR001347">
    <property type="entry name" value="SIS_dom"/>
</dbReference>
<evidence type="ECO:0000313" key="6">
    <source>
        <dbReference type="Proteomes" id="UP000242699"/>
    </source>
</evidence>
<keyword evidence="3" id="KW-0804">Transcription</keyword>